<evidence type="ECO:0000256" key="4">
    <source>
        <dbReference type="ARBA" id="ARBA00022833"/>
    </source>
</evidence>
<keyword evidence="3" id="KW-0863">Zinc-finger</keyword>
<evidence type="ECO:0000256" key="2">
    <source>
        <dbReference type="ARBA" id="ARBA00022723"/>
    </source>
</evidence>
<proteinExistence type="predicted"/>
<dbReference type="EMBL" id="CAJNOC010001989">
    <property type="protein sequence ID" value="CAF0905442.1"/>
    <property type="molecule type" value="Genomic_DNA"/>
</dbReference>
<keyword evidence="2" id="KW-0479">Metal-binding</keyword>
<name>A0A813ZZW8_9BILA</name>
<dbReference type="PANTHER" id="PTHR46481">
    <property type="entry name" value="ZINC FINGER BED DOMAIN-CONTAINING PROTEIN 4"/>
    <property type="match status" value="1"/>
</dbReference>
<dbReference type="OrthoDB" id="5978586at2759"/>
<dbReference type="Pfam" id="PF05699">
    <property type="entry name" value="Dimer_Tnp_hAT"/>
    <property type="match status" value="1"/>
</dbReference>
<evidence type="ECO:0000256" key="1">
    <source>
        <dbReference type="ARBA" id="ARBA00004123"/>
    </source>
</evidence>
<keyword evidence="8" id="KW-1185">Reference proteome</keyword>
<reference evidence="7" key="1">
    <citation type="submission" date="2021-02" db="EMBL/GenBank/DDBJ databases">
        <authorList>
            <person name="Nowell W R."/>
        </authorList>
    </citation>
    <scope>NUCLEOTIDE SEQUENCE</scope>
    <source>
        <strain evidence="7">Ploen Becks lab</strain>
    </source>
</reference>
<evidence type="ECO:0000256" key="5">
    <source>
        <dbReference type="ARBA" id="ARBA00023242"/>
    </source>
</evidence>
<organism evidence="7 8">
    <name type="scientific">Brachionus calyciflorus</name>
    <dbReference type="NCBI Taxonomy" id="104777"/>
    <lineage>
        <taxon>Eukaryota</taxon>
        <taxon>Metazoa</taxon>
        <taxon>Spiralia</taxon>
        <taxon>Gnathifera</taxon>
        <taxon>Rotifera</taxon>
        <taxon>Eurotatoria</taxon>
        <taxon>Monogononta</taxon>
        <taxon>Pseudotrocha</taxon>
        <taxon>Ploima</taxon>
        <taxon>Brachionidae</taxon>
        <taxon>Brachionus</taxon>
    </lineage>
</organism>
<comment type="caution">
    <text evidence="7">The sequence shown here is derived from an EMBL/GenBank/DDBJ whole genome shotgun (WGS) entry which is preliminary data.</text>
</comment>
<evidence type="ECO:0000259" key="6">
    <source>
        <dbReference type="Pfam" id="PF05699"/>
    </source>
</evidence>
<dbReference type="SUPFAM" id="SSF53098">
    <property type="entry name" value="Ribonuclease H-like"/>
    <property type="match status" value="1"/>
</dbReference>
<keyword evidence="5" id="KW-0539">Nucleus</keyword>
<keyword evidence="4" id="KW-0862">Zinc</keyword>
<dbReference type="GO" id="GO:0005634">
    <property type="term" value="C:nucleus"/>
    <property type="evidence" value="ECO:0007669"/>
    <property type="project" value="UniProtKB-SubCell"/>
</dbReference>
<gene>
    <name evidence="7" type="ORF">OXX778_LOCUS11620</name>
</gene>
<sequence>MSNFTPQKRLNQFNQKKQKLFCDACSIELDHTRKCAVEEHIKTPKHRSNLTKGASNRALDFSLDEKKDKFKRELIISFTSANIPLNKFNNKYFKKFLTDYIKPDFQIPSVTTLRNLMPKIYNEEINKLKNYFSGSKVAIMCDETSDTRNRSVFQIIIKKLDLNSDSKPKLVSTVFLDDVNYKTVSNELLDCIIEMGIKIKDVMAFITDNASYMLKSFNSILNTVWQNCTHVTCFAHIINLVGETWRLNLSEIDSIVANLKSIFARGSNRKKRFLEFLKSNGIEKPLFYPAPVVTRWNTWYKAVKYIDQYFELIKLLISNECEIDETIALMKLKNLFLGRNLKQKFEFVASKCDKFIFTLLKFESHDLSSVNVYEIIFDLYYWLVGQLENYKDKDNIEAYFALELFKEAQLKLKKYFIDGGQPAMELLKNSRLFDPLQVINLINDLDQYSLSESIKEPIREDWRIYLEIANELSRNIPDNFDLKKWWISMKNRLPGIFQVVSWLILIPANSCDSERALSKYKIILDERRHNMTDMTIKINNFFYFNFTEGIFDENVKEDEDYLQDDDIIPITNEEN</sequence>
<dbReference type="Proteomes" id="UP000663879">
    <property type="component" value="Unassembled WGS sequence"/>
</dbReference>
<evidence type="ECO:0000313" key="8">
    <source>
        <dbReference type="Proteomes" id="UP000663879"/>
    </source>
</evidence>
<feature type="domain" description="HAT C-terminal dimerisation" evidence="6">
    <location>
        <begin position="465"/>
        <end position="533"/>
    </location>
</feature>
<dbReference type="AlphaFoldDB" id="A0A813ZZW8"/>
<accession>A0A813ZZW8</accession>
<dbReference type="PANTHER" id="PTHR46481:SF10">
    <property type="entry name" value="ZINC FINGER BED DOMAIN-CONTAINING PROTEIN 39"/>
    <property type="match status" value="1"/>
</dbReference>
<evidence type="ECO:0000256" key="3">
    <source>
        <dbReference type="ARBA" id="ARBA00022771"/>
    </source>
</evidence>
<dbReference type="InterPro" id="IPR052035">
    <property type="entry name" value="ZnF_BED_domain_contain"/>
</dbReference>
<dbReference type="GO" id="GO:0008270">
    <property type="term" value="F:zinc ion binding"/>
    <property type="evidence" value="ECO:0007669"/>
    <property type="project" value="UniProtKB-KW"/>
</dbReference>
<dbReference type="InterPro" id="IPR012337">
    <property type="entry name" value="RNaseH-like_sf"/>
</dbReference>
<dbReference type="GO" id="GO:0046983">
    <property type="term" value="F:protein dimerization activity"/>
    <property type="evidence" value="ECO:0007669"/>
    <property type="project" value="InterPro"/>
</dbReference>
<protein>
    <recommendedName>
        <fullName evidence="6">HAT C-terminal dimerisation domain-containing protein</fullName>
    </recommendedName>
</protein>
<comment type="subcellular location">
    <subcellularLocation>
        <location evidence="1">Nucleus</location>
    </subcellularLocation>
</comment>
<evidence type="ECO:0000313" key="7">
    <source>
        <dbReference type="EMBL" id="CAF0905442.1"/>
    </source>
</evidence>
<dbReference type="InterPro" id="IPR008906">
    <property type="entry name" value="HATC_C_dom"/>
</dbReference>